<accession>A0ABS1C519</accession>
<reference evidence="2 3" key="1">
    <citation type="submission" date="2020-12" db="EMBL/GenBank/DDBJ databases">
        <title>Bacterial novel species Adhaeribacter sp. BT258 isolated from soil.</title>
        <authorList>
            <person name="Jung H.-Y."/>
        </authorList>
    </citation>
    <scope>NUCLEOTIDE SEQUENCE [LARGE SCALE GENOMIC DNA]</scope>
    <source>
        <strain evidence="2 3">BT258</strain>
    </source>
</reference>
<comment type="caution">
    <text evidence="2">The sequence shown here is derived from an EMBL/GenBank/DDBJ whole genome shotgun (WGS) entry which is preliminary data.</text>
</comment>
<keyword evidence="3" id="KW-1185">Reference proteome</keyword>
<feature type="transmembrane region" description="Helical" evidence="1">
    <location>
        <begin position="82"/>
        <end position="104"/>
    </location>
</feature>
<sequence length="169" mass="19546">MRNRILLLFQPEARSFAVPGNALRKGLLFGLFTLLFFTGVFTDYIYLYLDRLYYYVFTSLGWFSFLNQSQAEVSSLLTMRSWPTMITYGLLYITLSFLFLHVYFNRNWKSLIAAGFYFFIFLACATLILTGKLLADAEWAYKLCRHLIELIISPLPVILLIAALAKAKS</sequence>
<evidence type="ECO:0000313" key="2">
    <source>
        <dbReference type="EMBL" id="MBK0404488.1"/>
    </source>
</evidence>
<proteinExistence type="predicted"/>
<feature type="transmembrane region" description="Helical" evidence="1">
    <location>
        <begin position="111"/>
        <end position="135"/>
    </location>
</feature>
<gene>
    <name evidence="2" type="ORF">I5M27_15940</name>
</gene>
<dbReference type="NCBIfam" id="NF046082">
    <property type="entry name" value="assoc_w_XrtX"/>
    <property type="match status" value="1"/>
</dbReference>
<evidence type="ECO:0000313" key="3">
    <source>
        <dbReference type="Proteomes" id="UP000644147"/>
    </source>
</evidence>
<organism evidence="2 3">
    <name type="scientific">Adhaeribacter terrigena</name>
    <dbReference type="NCBI Taxonomy" id="2793070"/>
    <lineage>
        <taxon>Bacteria</taxon>
        <taxon>Pseudomonadati</taxon>
        <taxon>Bacteroidota</taxon>
        <taxon>Cytophagia</taxon>
        <taxon>Cytophagales</taxon>
        <taxon>Hymenobacteraceae</taxon>
        <taxon>Adhaeribacter</taxon>
    </lineage>
</organism>
<keyword evidence="1" id="KW-1133">Transmembrane helix</keyword>
<dbReference type="Proteomes" id="UP000644147">
    <property type="component" value="Unassembled WGS sequence"/>
</dbReference>
<keyword evidence="1" id="KW-0472">Membrane</keyword>
<feature type="transmembrane region" description="Helical" evidence="1">
    <location>
        <begin position="147"/>
        <end position="165"/>
    </location>
</feature>
<dbReference type="EMBL" id="JAEHFX010000009">
    <property type="protein sequence ID" value="MBK0404488.1"/>
    <property type="molecule type" value="Genomic_DNA"/>
</dbReference>
<evidence type="ECO:0000256" key="1">
    <source>
        <dbReference type="SAM" id="Phobius"/>
    </source>
</evidence>
<protein>
    <submittedName>
        <fullName evidence="2">Uncharacterized protein</fullName>
    </submittedName>
</protein>
<feature type="transmembrane region" description="Helical" evidence="1">
    <location>
        <begin position="27"/>
        <end position="47"/>
    </location>
</feature>
<keyword evidence="1" id="KW-0812">Transmembrane</keyword>
<name>A0ABS1C519_9BACT</name>
<dbReference type="RefSeq" id="WP_200507324.1">
    <property type="nucleotide sequence ID" value="NZ_JAEHFX010000009.1"/>
</dbReference>